<dbReference type="GO" id="GO:0008270">
    <property type="term" value="F:zinc ion binding"/>
    <property type="evidence" value="ECO:0007669"/>
    <property type="project" value="UniProtKB-KW"/>
</dbReference>
<dbReference type="Pfam" id="PF00098">
    <property type="entry name" value="zf-CCHC"/>
    <property type="match status" value="2"/>
</dbReference>
<dbReference type="Gene3D" id="4.10.60.10">
    <property type="entry name" value="Zinc finger, CCHC-type"/>
    <property type="match status" value="2"/>
</dbReference>
<evidence type="ECO:0000313" key="4">
    <source>
        <dbReference type="Proteomes" id="UP000002640"/>
    </source>
</evidence>
<dbReference type="KEGG" id="psoj:PHYSODRAFT_498031"/>
<dbReference type="RefSeq" id="XP_009525854.1">
    <property type="nucleotide sequence ID" value="XM_009527559.1"/>
</dbReference>
<keyword evidence="1" id="KW-0479">Metal-binding</keyword>
<sequence length="80" mass="8540">TAATRTNSTTSGTGKPNSGVCFHCGQPGHWATACLNEPKCFACHQTGHYARACTDADAKARNDAYLEQRGQKPRTAAENE</sequence>
<reference evidence="3 4" key="1">
    <citation type="journal article" date="2006" name="Science">
        <title>Phytophthora genome sequences uncover evolutionary origins and mechanisms of pathogenesis.</title>
        <authorList>
            <person name="Tyler B.M."/>
            <person name="Tripathy S."/>
            <person name="Zhang X."/>
            <person name="Dehal P."/>
            <person name="Jiang R.H."/>
            <person name="Aerts A."/>
            <person name="Arredondo F.D."/>
            <person name="Baxter L."/>
            <person name="Bensasson D."/>
            <person name="Beynon J.L."/>
            <person name="Chapman J."/>
            <person name="Damasceno C.M."/>
            <person name="Dorrance A.E."/>
            <person name="Dou D."/>
            <person name="Dickerman A.W."/>
            <person name="Dubchak I.L."/>
            <person name="Garbelotto M."/>
            <person name="Gijzen M."/>
            <person name="Gordon S.G."/>
            <person name="Govers F."/>
            <person name="Grunwald N.J."/>
            <person name="Huang W."/>
            <person name="Ivors K.L."/>
            <person name="Jones R.W."/>
            <person name="Kamoun S."/>
            <person name="Krampis K."/>
            <person name="Lamour K.H."/>
            <person name="Lee M.K."/>
            <person name="McDonald W.H."/>
            <person name="Medina M."/>
            <person name="Meijer H.J."/>
            <person name="Nordberg E.K."/>
            <person name="Maclean D.J."/>
            <person name="Ospina-Giraldo M.D."/>
            <person name="Morris P.F."/>
            <person name="Phuntumart V."/>
            <person name="Putnam N.H."/>
            <person name="Rash S."/>
            <person name="Rose J.K."/>
            <person name="Sakihama Y."/>
            <person name="Salamov A.A."/>
            <person name="Savidor A."/>
            <person name="Scheuring C.F."/>
            <person name="Smith B.M."/>
            <person name="Sobral B.W."/>
            <person name="Terry A."/>
            <person name="Torto-Alalibo T.A."/>
            <person name="Win J."/>
            <person name="Xu Z."/>
            <person name="Zhang H."/>
            <person name="Grigoriev I.V."/>
            <person name="Rokhsar D.S."/>
            <person name="Boore J.L."/>
        </authorList>
    </citation>
    <scope>NUCLEOTIDE SEQUENCE [LARGE SCALE GENOMIC DNA]</scope>
    <source>
        <strain evidence="3 4">P6497</strain>
    </source>
</reference>
<dbReference type="SUPFAM" id="SSF57756">
    <property type="entry name" value="Retrovirus zinc finger-like domains"/>
    <property type="match status" value="1"/>
</dbReference>
<keyword evidence="4" id="KW-1185">Reference proteome</keyword>
<dbReference type="Proteomes" id="UP000002640">
    <property type="component" value="Unassembled WGS sequence"/>
</dbReference>
<keyword evidence="1" id="KW-0863">Zinc-finger</keyword>
<feature type="domain" description="CCHC-type" evidence="2">
    <location>
        <begin position="21"/>
        <end position="34"/>
    </location>
</feature>
<dbReference type="EMBL" id="JH159154">
    <property type="protein sequence ID" value="EGZ16796.1"/>
    <property type="molecule type" value="Genomic_DNA"/>
</dbReference>
<evidence type="ECO:0000259" key="2">
    <source>
        <dbReference type="PROSITE" id="PS50158"/>
    </source>
</evidence>
<gene>
    <name evidence="3" type="ORF">PHYSODRAFT_498031</name>
</gene>
<dbReference type="InterPro" id="IPR036875">
    <property type="entry name" value="Znf_CCHC_sf"/>
</dbReference>
<dbReference type="PROSITE" id="PS50158">
    <property type="entry name" value="ZF_CCHC"/>
    <property type="match status" value="2"/>
</dbReference>
<evidence type="ECO:0000256" key="1">
    <source>
        <dbReference type="PROSITE-ProRule" id="PRU00047"/>
    </source>
</evidence>
<feature type="non-terminal residue" evidence="3">
    <location>
        <position position="1"/>
    </location>
</feature>
<accession>G4ZID2</accession>
<evidence type="ECO:0000313" key="3">
    <source>
        <dbReference type="EMBL" id="EGZ16796.1"/>
    </source>
</evidence>
<organism evidence="3 4">
    <name type="scientific">Phytophthora sojae (strain P6497)</name>
    <name type="common">Soybean stem and root rot agent</name>
    <name type="synonym">Phytophthora megasperma f. sp. glycines</name>
    <dbReference type="NCBI Taxonomy" id="1094619"/>
    <lineage>
        <taxon>Eukaryota</taxon>
        <taxon>Sar</taxon>
        <taxon>Stramenopiles</taxon>
        <taxon>Oomycota</taxon>
        <taxon>Peronosporomycetes</taxon>
        <taxon>Peronosporales</taxon>
        <taxon>Peronosporaceae</taxon>
        <taxon>Phytophthora</taxon>
    </lineage>
</organism>
<dbReference type="InParanoid" id="G4ZID2"/>
<proteinExistence type="predicted"/>
<keyword evidence="1" id="KW-0862">Zinc</keyword>
<feature type="domain" description="CCHC-type" evidence="2">
    <location>
        <begin position="39"/>
        <end position="55"/>
    </location>
</feature>
<dbReference type="SMART" id="SM00343">
    <property type="entry name" value="ZnF_C2HC"/>
    <property type="match status" value="2"/>
</dbReference>
<dbReference type="GO" id="GO:0003676">
    <property type="term" value="F:nucleic acid binding"/>
    <property type="evidence" value="ECO:0007669"/>
    <property type="project" value="InterPro"/>
</dbReference>
<protein>
    <recommendedName>
        <fullName evidence="2">CCHC-type domain-containing protein</fullName>
    </recommendedName>
</protein>
<dbReference type="AlphaFoldDB" id="G4ZID2"/>
<name>G4ZID2_PHYSP</name>
<dbReference type="GeneID" id="20657514"/>
<dbReference type="InterPro" id="IPR001878">
    <property type="entry name" value="Znf_CCHC"/>
</dbReference>